<keyword evidence="8" id="KW-0560">Oxidoreductase</keyword>
<dbReference type="Gene3D" id="3.30.465.10">
    <property type="match status" value="1"/>
</dbReference>
<keyword evidence="4" id="KW-0285">Flavoprotein</keyword>
<dbReference type="SUPFAM" id="SSF56176">
    <property type="entry name" value="FAD-binding/transporter-associated domain-like"/>
    <property type="match status" value="1"/>
</dbReference>
<comment type="subcellular location">
    <subcellularLocation>
        <location evidence="1">Membrane</location>
        <topology evidence="1">Multi-pass membrane protein</topology>
    </subcellularLocation>
</comment>
<keyword evidence="6" id="KW-0274">FAD</keyword>
<dbReference type="Proteomes" id="UP000044602">
    <property type="component" value="Unassembled WGS sequence"/>
</dbReference>
<feature type="signal peptide" evidence="11">
    <location>
        <begin position="1"/>
        <end position="19"/>
    </location>
</feature>
<dbReference type="PANTHER" id="PTHR42973">
    <property type="entry name" value="BINDING OXIDOREDUCTASE, PUTATIVE (AFU_ORTHOLOGUE AFUA_1G17690)-RELATED"/>
    <property type="match status" value="1"/>
</dbReference>
<dbReference type="InterPro" id="IPR050416">
    <property type="entry name" value="FAD-linked_Oxidoreductase"/>
</dbReference>
<evidence type="ECO:0000256" key="2">
    <source>
        <dbReference type="ARBA" id="ARBA00005466"/>
    </source>
</evidence>
<dbReference type="InterPro" id="IPR016169">
    <property type="entry name" value="FAD-bd_PCMH_sub2"/>
</dbReference>
<accession>A0A0G4M0C7</accession>
<keyword evidence="7 10" id="KW-1133">Transmembrane helix</keyword>
<reference evidence="13 14" key="1">
    <citation type="submission" date="2015-05" db="EMBL/GenBank/DDBJ databases">
        <authorList>
            <person name="Wang D.B."/>
            <person name="Wang M."/>
        </authorList>
    </citation>
    <scope>NUCLEOTIDE SEQUENCE [LARGE SCALE GENOMIC DNA]</scope>
    <source>
        <strain evidence="13">VL1</strain>
    </source>
</reference>
<dbReference type="Pfam" id="PF01565">
    <property type="entry name" value="FAD_binding_4"/>
    <property type="match status" value="1"/>
</dbReference>
<feature type="non-terminal residue" evidence="13">
    <location>
        <position position="688"/>
    </location>
</feature>
<feature type="transmembrane region" description="Helical" evidence="10">
    <location>
        <begin position="580"/>
        <end position="601"/>
    </location>
</feature>
<evidence type="ECO:0000256" key="1">
    <source>
        <dbReference type="ARBA" id="ARBA00004141"/>
    </source>
</evidence>
<keyword evidence="9 10" id="KW-0472">Membrane</keyword>
<evidence type="ECO:0000256" key="5">
    <source>
        <dbReference type="ARBA" id="ARBA00022692"/>
    </source>
</evidence>
<gene>
    <name evidence="13" type="ORF">BN1708_014936</name>
</gene>
<organism evidence="13 14">
    <name type="scientific">Verticillium longisporum</name>
    <name type="common">Verticillium dahliae var. longisporum</name>
    <dbReference type="NCBI Taxonomy" id="100787"/>
    <lineage>
        <taxon>Eukaryota</taxon>
        <taxon>Fungi</taxon>
        <taxon>Dikarya</taxon>
        <taxon>Ascomycota</taxon>
        <taxon>Pezizomycotina</taxon>
        <taxon>Sordariomycetes</taxon>
        <taxon>Hypocreomycetidae</taxon>
        <taxon>Glomerellales</taxon>
        <taxon>Plectosphaerellaceae</taxon>
        <taxon>Verticillium</taxon>
    </lineage>
</organism>
<comment type="similarity">
    <text evidence="2">Belongs to the oxygen-dependent FAD-linked oxidoreductase family.</text>
</comment>
<dbReference type="InterPro" id="IPR006094">
    <property type="entry name" value="Oxid_FAD_bind_N"/>
</dbReference>
<protein>
    <recommendedName>
        <fullName evidence="12">FAD-binding PCMH-type domain-containing protein</fullName>
    </recommendedName>
</protein>
<dbReference type="InterPro" id="IPR036318">
    <property type="entry name" value="FAD-bd_PCMH-like_sf"/>
</dbReference>
<keyword evidence="5 10" id="KW-0812">Transmembrane</keyword>
<proteinExistence type="inferred from homology"/>
<evidence type="ECO:0000256" key="3">
    <source>
        <dbReference type="ARBA" id="ARBA00005587"/>
    </source>
</evidence>
<evidence type="ECO:0000313" key="14">
    <source>
        <dbReference type="Proteomes" id="UP000044602"/>
    </source>
</evidence>
<dbReference type="GO" id="GO:0016020">
    <property type="term" value="C:membrane"/>
    <property type="evidence" value="ECO:0007669"/>
    <property type="project" value="UniProtKB-SubCell"/>
</dbReference>
<dbReference type="Pfam" id="PF01184">
    <property type="entry name" value="Gpr1_Fun34_YaaH"/>
    <property type="match status" value="1"/>
</dbReference>
<evidence type="ECO:0000256" key="8">
    <source>
        <dbReference type="ARBA" id="ARBA00023002"/>
    </source>
</evidence>
<keyword evidence="11" id="KW-0732">Signal</keyword>
<dbReference type="PANTHER" id="PTHR42973:SF53">
    <property type="entry name" value="FAD-BINDING PCMH-TYPE DOMAIN-CONTAINING PROTEIN-RELATED"/>
    <property type="match status" value="1"/>
</dbReference>
<dbReference type="EMBL" id="CVQH01020496">
    <property type="protein sequence ID" value="CRK27717.1"/>
    <property type="molecule type" value="Genomic_DNA"/>
</dbReference>
<dbReference type="STRING" id="100787.A0A0G4M0C7"/>
<evidence type="ECO:0000256" key="6">
    <source>
        <dbReference type="ARBA" id="ARBA00022827"/>
    </source>
</evidence>
<dbReference type="InterPro" id="IPR000791">
    <property type="entry name" value="Gpr1/Fun34/SatP-like"/>
</dbReference>
<feature type="transmembrane region" description="Helical" evidence="10">
    <location>
        <begin position="607"/>
        <end position="631"/>
    </location>
</feature>
<feature type="transmembrane region" description="Helical" evidence="10">
    <location>
        <begin position="643"/>
        <end position="665"/>
    </location>
</feature>
<evidence type="ECO:0000256" key="4">
    <source>
        <dbReference type="ARBA" id="ARBA00022630"/>
    </source>
</evidence>
<feature type="transmembrane region" description="Helical" evidence="10">
    <location>
        <begin position="501"/>
        <end position="519"/>
    </location>
</feature>
<keyword evidence="14" id="KW-1185">Reference proteome</keyword>
<sequence>MIHLLIATAAAVLPVIVEAQQDIPYQGSPVATCCSALASQFPNATFARDDSTSSAYYREKTAFWSATAWLSPSCVFLPSSTNEVSTAVSLFNDNDCPFAIRGGGHSANRGAANIDNGILVSMRNIRDVAFSADKTTITTGMGNTWSQLYAIIEPLGYMVVGGRFATVGTGLALGAGFSYFINDKGLAVDNVVGHRVVLANGTVVETSKQSYADLFWALKGGSNNFGVVTHITFETIPTTGIYGGRVTYPESQLASLRKLTYQYQVNTSVTNRDVHVLPTYVYDGASNTTFGFSPIVYTKPASALPPSLQPWLDIPHSNSTIKNRSYYDLSSELVAGFPDGLVQVHYTFTVYPSEAYLAYILAKFSEFCSSFAHIQGLAGLHTVMPIPPRAINKAGKTNPLGLDRAKPGKSLSVFYVGLQFDLESDIDRVFPAWGVFIRTLQAEAKLQNVLFPYIMLTYADGSQQVIASYGDKNVERLQTIQRKYDPTLVFQRLVTGGHKTALPIGAFATTLTTLSLSLVEWRGVTITNVYVGNFFFIAALGLLISAQWELSVALFYAGYAAILTPSFGIADAYGDDVAQFNNALGFFMILWAVFVLTFLIASLPSNLVFIAIFALVDLGFILVAASYLAAADGSHSASIALKKAPGVFCFLAGLVGWYLTLHLLIKDDLYELPLGDTSGYFPKTRKRN</sequence>
<evidence type="ECO:0000256" key="11">
    <source>
        <dbReference type="SAM" id="SignalP"/>
    </source>
</evidence>
<dbReference type="InterPro" id="IPR016166">
    <property type="entry name" value="FAD-bd_PCMH"/>
</dbReference>
<evidence type="ECO:0000259" key="12">
    <source>
        <dbReference type="PROSITE" id="PS51387"/>
    </source>
</evidence>
<evidence type="ECO:0000256" key="10">
    <source>
        <dbReference type="SAM" id="Phobius"/>
    </source>
</evidence>
<feature type="domain" description="FAD-binding PCMH-type" evidence="12">
    <location>
        <begin position="68"/>
        <end position="238"/>
    </location>
</feature>
<evidence type="ECO:0000256" key="7">
    <source>
        <dbReference type="ARBA" id="ARBA00022989"/>
    </source>
</evidence>
<evidence type="ECO:0000313" key="13">
    <source>
        <dbReference type="EMBL" id="CRK27717.1"/>
    </source>
</evidence>
<evidence type="ECO:0000256" key="9">
    <source>
        <dbReference type="ARBA" id="ARBA00023136"/>
    </source>
</evidence>
<feature type="chain" id="PRO_5002566887" description="FAD-binding PCMH-type domain-containing protein" evidence="11">
    <location>
        <begin position="20"/>
        <end position="688"/>
    </location>
</feature>
<dbReference type="GO" id="GO:0071949">
    <property type="term" value="F:FAD binding"/>
    <property type="evidence" value="ECO:0007669"/>
    <property type="project" value="InterPro"/>
</dbReference>
<dbReference type="PROSITE" id="PS51387">
    <property type="entry name" value="FAD_PCMH"/>
    <property type="match status" value="1"/>
</dbReference>
<dbReference type="AlphaFoldDB" id="A0A0G4M0C7"/>
<name>A0A0G4M0C7_VERLO</name>
<comment type="similarity">
    <text evidence="3">Belongs to the acetate uptake transporter (AceTr) (TC 2.A.96) family.</text>
</comment>
<feature type="transmembrane region" description="Helical" evidence="10">
    <location>
        <begin position="531"/>
        <end position="548"/>
    </location>
</feature>
<dbReference type="GO" id="GO:0016491">
    <property type="term" value="F:oxidoreductase activity"/>
    <property type="evidence" value="ECO:0007669"/>
    <property type="project" value="UniProtKB-KW"/>
</dbReference>
<feature type="transmembrane region" description="Helical" evidence="10">
    <location>
        <begin position="554"/>
        <end position="573"/>
    </location>
</feature>